<dbReference type="InterPro" id="IPR015943">
    <property type="entry name" value="WD40/YVTN_repeat-like_dom_sf"/>
</dbReference>
<feature type="compositionally biased region" description="Basic residues" evidence="10">
    <location>
        <begin position="264"/>
        <end position="274"/>
    </location>
</feature>
<feature type="compositionally biased region" description="Low complexity" evidence="10">
    <location>
        <begin position="886"/>
        <end position="914"/>
    </location>
</feature>
<feature type="compositionally biased region" description="Basic and acidic residues" evidence="10">
    <location>
        <begin position="946"/>
        <end position="956"/>
    </location>
</feature>
<feature type="compositionally biased region" description="Low complexity" evidence="10">
    <location>
        <begin position="715"/>
        <end position="759"/>
    </location>
</feature>
<dbReference type="GO" id="GO:0033186">
    <property type="term" value="C:CAF-1 complex"/>
    <property type="evidence" value="ECO:0007669"/>
    <property type="project" value="TreeGrafter"/>
</dbReference>
<dbReference type="InterPro" id="IPR001680">
    <property type="entry name" value="WD40_rpt"/>
</dbReference>
<feature type="compositionally biased region" description="Low complexity" evidence="10">
    <location>
        <begin position="275"/>
        <end position="284"/>
    </location>
</feature>
<dbReference type="PANTHER" id="PTHR15271:SF4">
    <property type="entry name" value="CHROMATIN ASSEMBLY FACTOR 1 SUBUNIT B"/>
    <property type="match status" value="1"/>
</dbReference>
<evidence type="ECO:0000259" key="11">
    <source>
        <dbReference type="Pfam" id="PF24105"/>
    </source>
</evidence>
<feature type="region of interest" description="Disordered" evidence="10">
    <location>
        <begin position="264"/>
        <end position="444"/>
    </location>
</feature>
<feature type="region of interest" description="Disordered" evidence="10">
    <location>
        <begin position="479"/>
        <end position="553"/>
    </location>
</feature>
<feature type="region of interest" description="Disordered" evidence="10">
    <location>
        <begin position="715"/>
        <end position="765"/>
    </location>
</feature>
<feature type="compositionally biased region" description="Pro residues" evidence="10">
    <location>
        <begin position="517"/>
        <end position="530"/>
    </location>
</feature>
<keyword evidence="5" id="KW-0227">DNA damage</keyword>
<dbReference type="SMART" id="SM00320">
    <property type="entry name" value="WD40"/>
    <property type="match status" value="5"/>
</dbReference>
<dbReference type="PROSITE" id="PS50082">
    <property type="entry name" value="WD_REPEATS_2"/>
    <property type="match status" value="2"/>
</dbReference>
<dbReference type="GO" id="GO:0006334">
    <property type="term" value="P:nucleosome assembly"/>
    <property type="evidence" value="ECO:0007669"/>
    <property type="project" value="TreeGrafter"/>
</dbReference>
<keyword evidence="8" id="KW-0539">Nucleus</keyword>
<evidence type="ECO:0000256" key="8">
    <source>
        <dbReference type="ARBA" id="ARBA00023242"/>
    </source>
</evidence>
<gene>
    <name evidence="12" type="ORF">BDZ90DRAFT_26434</name>
</gene>
<evidence type="ECO:0000256" key="5">
    <source>
        <dbReference type="ARBA" id="ARBA00022763"/>
    </source>
</evidence>
<dbReference type="SUPFAM" id="SSF50978">
    <property type="entry name" value="WD40 repeat-like"/>
    <property type="match status" value="1"/>
</dbReference>
<keyword evidence="13" id="KW-1185">Reference proteome</keyword>
<evidence type="ECO:0000256" key="6">
    <source>
        <dbReference type="ARBA" id="ARBA00022853"/>
    </source>
</evidence>
<feature type="compositionally biased region" description="Polar residues" evidence="10">
    <location>
        <begin position="430"/>
        <end position="444"/>
    </location>
</feature>
<feature type="repeat" description="WD" evidence="9">
    <location>
        <begin position="129"/>
        <end position="170"/>
    </location>
</feature>
<comment type="subcellular location">
    <subcellularLocation>
        <location evidence="1">Nucleus</location>
    </subcellularLocation>
</comment>
<name>A0A316V3U8_9BASI</name>
<dbReference type="PANTHER" id="PTHR15271">
    <property type="entry name" value="CHROMATIN ASSEMBLY FACTOR 1 SUBUNIT B"/>
    <property type="match status" value="1"/>
</dbReference>
<feature type="compositionally biased region" description="Polar residues" evidence="10">
    <location>
        <begin position="51"/>
        <end position="64"/>
    </location>
</feature>
<dbReference type="Pfam" id="PF24105">
    <property type="entry name" value="Beta-prop_CAF1B_HIR1"/>
    <property type="match status" value="2"/>
</dbReference>
<feature type="region of interest" description="Disordered" evidence="10">
    <location>
        <begin position="43"/>
        <end position="64"/>
    </location>
</feature>
<evidence type="ECO:0000256" key="10">
    <source>
        <dbReference type="SAM" id="MobiDB-lite"/>
    </source>
</evidence>
<dbReference type="AlphaFoldDB" id="A0A316V3U8"/>
<keyword evidence="7" id="KW-0234">DNA repair</keyword>
<feature type="region of interest" description="Disordered" evidence="10">
    <location>
        <begin position="934"/>
        <end position="986"/>
    </location>
</feature>
<evidence type="ECO:0000256" key="9">
    <source>
        <dbReference type="PROSITE-ProRule" id="PRU00221"/>
    </source>
</evidence>
<dbReference type="InterPro" id="IPR045145">
    <property type="entry name" value="PTHR15271"/>
</dbReference>
<sequence length="986" mass="101623">MVRSVTFEIRWHDTQPIYSCSFQPMNAGQLRRVLDYNTGQAAGLTPDRTLDSSGSPAGPSTRTSQRIAAPIDVAGGQNWRLATAGGDNNVRIWLVKPSIPSPAAMANAAAAGLPSTSPHPPRVEYLATLTRHSGVVNCVRFSPSGDMLASAGDDGTVMLWGLTDRPVAATFGEQPDDGEASFEKEHWRLIRMIRVSPQEIYDMAWSPNGESLIVGGTDFVARIVNAHDGSVTRELSDHTHYVQGVAWDPLNDYLATQSSDRSVHVHALHHHHSKASGSSSSTSGYVPPVTRNSRMDVHRRNGSGQYGWETGIKPPMRRGSSHHSHMDSSDAEADGGSSAVVSGHAAGEASGSSSKRREGSFTAVRGRTARSHTPMEPPVISTPHLTHNIARAATPTPAPSVPQSPAFSTASVSASTSAHPMNPPQKTPSRRSSFSGSQVDVATSPPTSIASLAHHAGVGHSGSAASIYKAAVAAAGHDSSSTSATATPGPGSHAMVPAPSSSSRRSASRPRSIRSPSPAPLPAIRPPPSPRQRIQAAQQLASSSNGLGGTGGGGSLLQTGMRLYGDETFSGFFRRLSFSPDGALLVTPSGIFEAPSPASPLAPSPGKSPVGSSSQSQTASQQQQQQQQGPRSTVYLYGRANLMRSNAPLAHLPGHKTATLVVRFSPILYELRRSNISAFARAEDGGGIAPHPNIPLEAGKQKSVNLNLDAAEDAAAGAAESASSSRNTSGSSSTTRPTRTAAQAANSSSQPPSTPSSQPLGPPPPSMIGLPYRMVFAVATHDVVWIYDTQQGGPLCCFSNMHYAAFTDLSWSPDGQTLVMASSDGYCSVAVFEYGELGRVYSYGGQPSLTAAGASAGSSSAASGSSGSTVTTLQTKKRPAPPQSLTATPVASGSGSAGVGADAAPATPSSSASIISSSPALGITGLSATKEATVAPVPASNASSDVESKPSVEEKIAPAASGASGESAPDASKKKRRIQPTLLPPS</sequence>
<evidence type="ECO:0000256" key="2">
    <source>
        <dbReference type="ARBA" id="ARBA00007306"/>
    </source>
</evidence>
<feature type="compositionally biased region" description="Low complexity" evidence="10">
    <location>
        <begin position="404"/>
        <end position="418"/>
    </location>
</feature>
<keyword evidence="4" id="KW-0677">Repeat</keyword>
<feature type="compositionally biased region" description="Low complexity" evidence="10">
    <location>
        <begin position="531"/>
        <end position="545"/>
    </location>
</feature>
<feature type="compositionally biased region" description="Low complexity" evidence="10">
    <location>
        <begin position="604"/>
        <end position="628"/>
    </location>
</feature>
<evidence type="ECO:0000256" key="3">
    <source>
        <dbReference type="ARBA" id="ARBA00022574"/>
    </source>
</evidence>
<feature type="compositionally biased region" description="Low complexity" evidence="10">
    <location>
        <begin position="957"/>
        <end position="970"/>
    </location>
</feature>
<comment type="similarity">
    <text evidence="2">Belongs to the WD repeat HIR1 family.</text>
</comment>
<dbReference type="Proteomes" id="UP000245884">
    <property type="component" value="Unassembled WGS sequence"/>
</dbReference>
<keyword evidence="3 9" id="KW-0853">WD repeat</keyword>
<dbReference type="InterPro" id="IPR055410">
    <property type="entry name" value="Beta-prop_CAF1B_HIR1"/>
</dbReference>
<evidence type="ECO:0000256" key="1">
    <source>
        <dbReference type="ARBA" id="ARBA00004123"/>
    </source>
</evidence>
<evidence type="ECO:0000256" key="7">
    <source>
        <dbReference type="ARBA" id="ARBA00023204"/>
    </source>
</evidence>
<keyword evidence="6" id="KW-0156">Chromatin regulator</keyword>
<organism evidence="12 13">
    <name type="scientific">Jaminaea rosea</name>
    <dbReference type="NCBI Taxonomy" id="1569628"/>
    <lineage>
        <taxon>Eukaryota</taxon>
        <taxon>Fungi</taxon>
        <taxon>Dikarya</taxon>
        <taxon>Basidiomycota</taxon>
        <taxon>Ustilaginomycotina</taxon>
        <taxon>Exobasidiomycetes</taxon>
        <taxon>Microstromatales</taxon>
        <taxon>Microstromatales incertae sedis</taxon>
        <taxon>Jaminaea</taxon>
    </lineage>
</organism>
<evidence type="ECO:0000256" key="4">
    <source>
        <dbReference type="ARBA" id="ARBA00022737"/>
    </source>
</evidence>
<proteinExistence type="inferred from homology"/>
<feature type="region of interest" description="Disordered" evidence="10">
    <location>
        <begin position="595"/>
        <end position="631"/>
    </location>
</feature>
<dbReference type="Gene3D" id="2.130.10.10">
    <property type="entry name" value="YVTN repeat-like/Quinoprotein amine dehydrogenase"/>
    <property type="match status" value="2"/>
</dbReference>
<accession>A0A316V3U8</accession>
<dbReference type="RefSeq" id="XP_025365485.1">
    <property type="nucleotide sequence ID" value="XM_025508634.1"/>
</dbReference>
<dbReference type="OrthoDB" id="71227at2759"/>
<dbReference type="EMBL" id="KZ819662">
    <property type="protein sequence ID" value="PWN30873.1"/>
    <property type="molecule type" value="Genomic_DNA"/>
</dbReference>
<evidence type="ECO:0000313" key="12">
    <source>
        <dbReference type="EMBL" id="PWN30873.1"/>
    </source>
</evidence>
<evidence type="ECO:0000313" key="13">
    <source>
        <dbReference type="Proteomes" id="UP000245884"/>
    </source>
</evidence>
<dbReference type="GO" id="GO:0006335">
    <property type="term" value="P:DNA replication-dependent chromatin assembly"/>
    <property type="evidence" value="ECO:0007669"/>
    <property type="project" value="InterPro"/>
</dbReference>
<feature type="domain" description="CAF1B/HIR1 beta-propeller" evidence="11">
    <location>
        <begin position="765"/>
        <end position="837"/>
    </location>
</feature>
<feature type="region of interest" description="Disordered" evidence="10">
    <location>
        <begin position="854"/>
        <end position="914"/>
    </location>
</feature>
<feature type="compositionally biased region" description="Low complexity" evidence="10">
    <location>
        <begin position="854"/>
        <end position="868"/>
    </location>
</feature>
<feature type="compositionally biased region" description="Low complexity" evidence="10">
    <location>
        <begin position="479"/>
        <end position="505"/>
    </location>
</feature>
<dbReference type="GO" id="GO:0005634">
    <property type="term" value="C:nucleus"/>
    <property type="evidence" value="ECO:0007669"/>
    <property type="project" value="UniProtKB-SubCell"/>
</dbReference>
<dbReference type="STRING" id="1569628.A0A316V3U8"/>
<feature type="compositionally biased region" description="Low complexity" evidence="10">
    <location>
        <begin position="334"/>
        <end position="353"/>
    </location>
</feature>
<feature type="domain" description="CAF1B/HIR1 beta-propeller" evidence="11">
    <location>
        <begin position="76"/>
        <end position="275"/>
    </location>
</feature>
<feature type="repeat" description="WD" evidence="9">
    <location>
        <begin position="235"/>
        <end position="265"/>
    </location>
</feature>
<dbReference type="GeneID" id="37030457"/>
<reference evidence="12 13" key="1">
    <citation type="journal article" date="2018" name="Mol. Biol. Evol.">
        <title>Broad Genomic Sampling Reveals a Smut Pathogenic Ancestry of the Fungal Clade Ustilaginomycotina.</title>
        <authorList>
            <person name="Kijpornyongpan T."/>
            <person name="Mondo S.J."/>
            <person name="Barry K."/>
            <person name="Sandor L."/>
            <person name="Lee J."/>
            <person name="Lipzen A."/>
            <person name="Pangilinan J."/>
            <person name="LaButti K."/>
            <person name="Hainaut M."/>
            <person name="Henrissat B."/>
            <person name="Grigoriev I.V."/>
            <person name="Spatafora J.W."/>
            <person name="Aime M.C."/>
        </authorList>
    </citation>
    <scope>NUCLEOTIDE SEQUENCE [LARGE SCALE GENOMIC DNA]</scope>
    <source>
        <strain evidence="12 13">MCA 5214</strain>
    </source>
</reference>
<dbReference type="GO" id="GO:0006281">
    <property type="term" value="P:DNA repair"/>
    <property type="evidence" value="ECO:0007669"/>
    <property type="project" value="UniProtKB-KW"/>
</dbReference>
<dbReference type="PROSITE" id="PS50294">
    <property type="entry name" value="WD_REPEATS_REGION"/>
    <property type="match status" value="1"/>
</dbReference>
<protein>
    <submittedName>
        <fullName evidence="12">WD40 repeat-like protein</fullName>
    </submittedName>
</protein>
<dbReference type="InterPro" id="IPR036322">
    <property type="entry name" value="WD40_repeat_dom_sf"/>
</dbReference>